<dbReference type="Proteomes" id="UP000265520">
    <property type="component" value="Unassembled WGS sequence"/>
</dbReference>
<protein>
    <submittedName>
        <fullName evidence="1">LINE-1 reverse transcriptase like</fullName>
    </submittedName>
</protein>
<keyword evidence="1" id="KW-0695">RNA-directed DNA polymerase</keyword>
<keyword evidence="1" id="KW-0808">Transferase</keyword>
<keyword evidence="1" id="KW-0548">Nucleotidyltransferase</keyword>
<sequence>MNKAVSMAYFKPFVVNRSGVSISHLQYADDTLFIGEACVENLWSIKAILRWFELMSGLK</sequence>
<reference evidence="1 2" key="1">
    <citation type="journal article" date="2018" name="Front. Plant Sci.">
        <title>Red Clover (Trifolium pratense) and Zigzag Clover (T. medium) - A Picture of Genomic Similarities and Differences.</title>
        <authorList>
            <person name="Dluhosova J."/>
            <person name="Istvanek J."/>
            <person name="Nedelnik J."/>
            <person name="Repkova J."/>
        </authorList>
    </citation>
    <scope>NUCLEOTIDE SEQUENCE [LARGE SCALE GENOMIC DNA]</scope>
    <source>
        <strain evidence="2">cv. 10/8</strain>
        <tissue evidence="1">Leaf</tissue>
    </source>
</reference>
<proteinExistence type="predicted"/>
<dbReference type="AlphaFoldDB" id="A0A392PXG1"/>
<dbReference type="EMBL" id="LXQA010100329">
    <property type="protein sequence ID" value="MCI16322.1"/>
    <property type="molecule type" value="Genomic_DNA"/>
</dbReference>
<dbReference type="GO" id="GO:0003964">
    <property type="term" value="F:RNA-directed DNA polymerase activity"/>
    <property type="evidence" value="ECO:0007669"/>
    <property type="project" value="UniProtKB-KW"/>
</dbReference>
<comment type="caution">
    <text evidence="1">The sequence shown here is derived from an EMBL/GenBank/DDBJ whole genome shotgun (WGS) entry which is preliminary data.</text>
</comment>
<evidence type="ECO:0000313" key="1">
    <source>
        <dbReference type="EMBL" id="MCI16322.1"/>
    </source>
</evidence>
<feature type="non-terminal residue" evidence="1">
    <location>
        <position position="59"/>
    </location>
</feature>
<evidence type="ECO:0000313" key="2">
    <source>
        <dbReference type="Proteomes" id="UP000265520"/>
    </source>
</evidence>
<name>A0A392PXG1_9FABA</name>
<keyword evidence="2" id="KW-1185">Reference proteome</keyword>
<accession>A0A392PXG1</accession>
<organism evidence="1 2">
    <name type="scientific">Trifolium medium</name>
    <dbReference type="NCBI Taxonomy" id="97028"/>
    <lineage>
        <taxon>Eukaryota</taxon>
        <taxon>Viridiplantae</taxon>
        <taxon>Streptophyta</taxon>
        <taxon>Embryophyta</taxon>
        <taxon>Tracheophyta</taxon>
        <taxon>Spermatophyta</taxon>
        <taxon>Magnoliopsida</taxon>
        <taxon>eudicotyledons</taxon>
        <taxon>Gunneridae</taxon>
        <taxon>Pentapetalae</taxon>
        <taxon>rosids</taxon>
        <taxon>fabids</taxon>
        <taxon>Fabales</taxon>
        <taxon>Fabaceae</taxon>
        <taxon>Papilionoideae</taxon>
        <taxon>50 kb inversion clade</taxon>
        <taxon>NPAAA clade</taxon>
        <taxon>Hologalegina</taxon>
        <taxon>IRL clade</taxon>
        <taxon>Trifolieae</taxon>
        <taxon>Trifolium</taxon>
    </lineage>
</organism>